<reference evidence="1 2" key="1">
    <citation type="submission" date="2019-05" db="EMBL/GenBank/DDBJ databases">
        <title>Mikania micrantha, genome provides insights into the molecular mechanism of rapid growth.</title>
        <authorList>
            <person name="Liu B."/>
        </authorList>
    </citation>
    <scope>NUCLEOTIDE SEQUENCE [LARGE SCALE GENOMIC DNA]</scope>
    <source>
        <strain evidence="1">NLD-2019</strain>
        <tissue evidence="1">Leaf</tissue>
    </source>
</reference>
<keyword evidence="2" id="KW-1185">Reference proteome</keyword>
<comment type="caution">
    <text evidence="1">The sequence shown here is derived from an EMBL/GenBank/DDBJ whole genome shotgun (WGS) entry which is preliminary data.</text>
</comment>
<gene>
    <name evidence="1" type="ORF">E3N88_43885</name>
</gene>
<evidence type="ECO:0000313" key="1">
    <source>
        <dbReference type="EMBL" id="KAD0670010.1"/>
    </source>
</evidence>
<name>A0A5N6LDL5_9ASTR</name>
<dbReference type="Proteomes" id="UP000326396">
    <property type="component" value="Unassembled WGS sequence"/>
</dbReference>
<proteinExistence type="predicted"/>
<protein>
    <submittedName>
        <fullName evidence="1">Uncharacterized protein</fullName>
    </submittedName>
</protein>
<organism evidence="1 2">
    <name type="scientific">Mikania micrantha</name>
    <name type="common">bitter vine</name>
    <dbReference type="NCBI Taxonomy" id="192012"/>
    <lineage>
        <taxon>Eukaryota</taxon>
        <taxon>Viridiplantae</taxon>
        <taxon>Streptophyta</taxon>
        <taxon>Embryophyta</taxon>
        <taxon>Tracheophyta</taxon>
        <taxon>Spermatophyta</taxon>
        <taxon>Magnoliopsida</taxon>
        <taxon>eudicotyledons</taxon>
        <taxon>Gunneridae</taxon>
        <taxon>Pentapetalae</taxon>
        <taxon>asterids</taxon>
        <taxon>campanulids</taxon>
        <taxon>Asterales</taxon>
        <taxon>Asteraceae</taxon>
        <taxon>Asteroideae</taxon>
        <taxon>Heliantheae alliance</taxon>
        <taxon>Eupatorieae</taxon>
        <taxon>Mikania</taxon>
    </lineage>
</organism>
<accession>A0A5N6LDL5</accession>
<evidence type="ECO:0000313" key="2">
    <source>
        <dbReference type="Proteomes" id="UP000326396"/>
    </source>
</evidence>
<sequence length="103" mass="11910">MASSENSFVSLCHFLLSNVLHRHVLLRTSSLRLMFVASGFAAYHQHWYIITLFFLDELICKLLEECATHEKNSNDGDWFAANLVLLWILCMPKCLYVDVSWNG</sequence>
<dbReference type="EMBL" id="SZYD01001487">
    <property type="protein sequence ID" value="KAD0670010.1"/>
    <property type="molecule type" value="Genomic_DNA"/>
</dbReference>
<dbReference type="AlphaFoldDB" id="A0A5N6LDL5"/>